<feature type="compositionally biased region" description="Basic and acidic residues" evidence="1">
    <location>
        <begin position="1"/>
        <end position="15"/>
    </location>
</feature>
<evidence type="ECO:0000313" key="2">
    <source>
        <dbReference type="EMBL" id="CAK9317891.1"/>
    </source>
</evidence>
<keyword evidence="3" id="KW-1185">Reference proteome</keyword>
<organism evidence="2 3">
    <name type="scientific">Citrullus colocynthis</name>
    <name type="common">colocynth</name>
    <dbReference type="NCBI Taxonomy" id="252529"/>
    <lineage>
        <taxon>Eukaryota</taxon>
        <taxon>Viridiplantae</taxon>
        <taxon>Streptophyta</taxon>
        <taxon>Embryophyta</taxon>
        <taxon>Tracheophyta</taxon>
        <taxon>Spermatophyta</taxon>
        <taxon>Magnoliopsida</taxon>
        <taxon>eudicotyledons</taxon>
        <taxon>Gunneridae</taxon>
        <taxon>Pentapetalae</taxon>
        <taxon>rosids</taxon>
        <taxon>fabids</taxon>
        <taxon>Cucurbitales</taxon>
        <taxon>Cucurbitaceae</taxon>
        <taxon>Benincaseae</taxon>
        <taxon>Citrullus</taxon>
    </lineage>
</organism>
<sequence length="113" mass="13093">MGLEIHRETERERLPSTEVSDDSTKWVCKFTEKQRERVVGGSHTEFNQMGLRFYRFIALPPFCYCPNACRSSSYRLSYAPVTLLPFNFPPLIFLLLTFSPSSSYRLIARQSSS</sequence>
<gene>
    <name evidence="2" type="ORF">CITCOLO1_LOCUS9842</name>
</gene>
<feature type="region of interest" description="Disordered" evidence="1">
    <location>
        <begin position="1"/>
        <end position="22"/>
    </location>
</feature>
<protein>
    <submittedName>
        <fullName evidence="2">Uncharacterized protein</fullName>
    </submittedName>
</protein>
<proteinExistence type="predicted"/>
<reference evidence="2 3" key="1">
    <citation type="submission" date="2024-03" db="EMBL/GenBank/DDBJ databases">
        <authorList>
            <person name="Gkanogiannis A."/>
            <person name="Becerra Lopez-Lavalle L."/>
        </authorList>
    </citation>
    <scope>NUCLEOTIDE SEQUENCE [LARGE SCALE GENOMIC DNA]</scope>
</reference>
<dbReference type="EMBL" id="OZ021737">
    <property type="protein sequence ID" value="CAK9317891.1"/>
    <property type="molecule type" value="Genomic_DNA"/>
</dbReference>
<name>A0ABP0YEB3_9ROSI</name>
<evidence type="ECO:0000313" key="3">
    <source>
        <dbReference type="Proteomes" id="UP001642487"/>
    </source>
</evidence>
<accession>A0ABP0YEB3</accession>
<dbReference type="Proteomes" id="UP001642487">
    <property type="component" value="Chromosome 3"/>
</dbReference>
<evidence type="ECO:0000256" key="1">
    <source>
        <dbReference type="SAM" id="MobiDB-lite"/>
    </source>
</evidence>